<organism evidence="8 9">
    <name type="scientific">Natranaerovirga hydrolytica</name>
    <dbReference type="NCBI Taxonomy" id="680378"/>
    <lineage>
        <taxon>Bacteria</taxon>
        <taxon>Bacillati</taxon>
        <taxon>Bacillota</taxon>
        <taxon>Clostridia</taxon>
        <taxon>Lachnospirales</taxon>
        <taxon>Natranaerovirgaceae</taxon>
        <taxon>Natranaerovirga</taxon>
    </lineage>
</organism>
<dbReference type="GO" id="GO:0030288">
    <property type="term" value="C:outer membrane-bounded periplasmic space"/>
    <property type="evidence" value="ECO:0007669"/>
    <property type="project" value="TreeGrafter"/>
</dbReference>
<comment type="subcellular location">
    <subcellularLocation>
        <location evidence="1">Cell envelope</location>
    </subcellularLocation>
</comment>
<dbReference type="InterPro" id="IPR002491">
    <property type="entry name" value="ABC_transptr_periplasmic_BD"/>
</dbReference>
<dbReference type="AlphaFoldDB" id="A0A4R1MKQ9"/>
<keyword evidence="3" id="KW-0813">Transport</keyword>
<feature type="compositionally biased region" description="Polar residues" evidence="5">
    <location>
        <begin position="29"/>
        <end position="41"/>
    </location>
</feature>
<dbReference type="InterPro" id="IPR051313">
    <property type="entry name" value="Bact_iron-sidero_bind"/>
</dbReference>
<dbReference type="SUPFAM" id="SSF53807">
    <property type="entry name" value="Helical backbone' metal receptor"/>
    <property type="match status" value="1"/>
</dbReference>
<dbReference type="RefSeq" id="WP_132282848.1">
    <property type="nucleotide sequence ID" value="NZ_SMGQ01000014.1"/>
</dbReference>
<dbReference type="PANTHER" id="PTHR30532:SF21">
    <property type="entry name" value="SIDEROPHORE-BINDING LIPOPROTEIN YFIY-RELATED"/>
    <property type="match status" value="1"/>
</dbReference>
<evidence type="ECO:0000256" key="5">
    <source>
        <dbReference type="SAM" id="MobiDB-lite"/>
    </source>
</evidence>
<evidence type="ECO:0000259" key="7">
    <source>
        <dbReference type="PROSITE" id="PS50983"/>
    </source>
</evidence>
<evidence type="ECO:0000256" key="2">
    <source>
        <dbReference type="ARBA" id="ARBA00008814"/>
    </source>
</evidence>
<evidence type="ECO:0000256" key="6">
    <source>
        <dbReference type="SAM" id="SignalP"/>
    </source>
</evidence>
<name>A0A4R1MKQ9_9FIRM</name>
<dbReference type="OrthoDB" id="9793175at2"/>
<keyword evidence="9" id="KW-1185">Reference proteome</keyword>
<evidence type="ECO:0000256" key="3">
    <source>
        <dbReference type="ARBA" id="ARBA00022448"/>
    </source>
</evidence>
<dbReference type="EMBL" id="SMGQ01000014">
    <property type="protein sequence ID" value="TCK92412.1"/>
    <property type="molecule type" value="Genomic_DNA"/>
</dbReference>
<feature type="signal peptide" evidence="6">
    <location>
        <begin position="1"/>
        <end position="19"/>
    </location>
</feature>
<evidence type="ECO:0000313" key="8">
    <source>
        <dbReference type="EMBL" id="TCK92412.1"/>
    </source>
</evidence>
<dbReference type="Proteomes" id="UP000294545">
    <property type="component" value="Unassembled WGS sequence"/>
</dbReference>
<dbReference type="CDD" id="cd01146">
    <property type="entry name" value="FhuD"/>
    <property type="match status" value="1"/>
</dbReference>
<comment type="caution">
    <text evidence="8">The sequence shown here is derived from an EMBL/GenBank/DDBJ whole genome shotgun (WGS) entry which is preliminary data.</text>
</comment>
<dbReference type="PROSITE" id="PS51257">
    <property type="entry name" value="PROKAR_LIPOPROTEIN"/>
    <property type="match status" value="1"/>
</dbReference>
<gene>
    <name evidence="8" type="ORF">EDC19_2147</name>
</gene>
<dbReference type="GO" id="GO:1901678">
    <property type="term" value="P:iron coordination entity transport"/>
    <property type="evidence" value="ECO:0007669"/>
    <property type="project" value="UniProtKB-ARBA"/>
</dbReference>
<dbReference type="Gene3D" id="3.40.50.1980">
    <property type="entry name" value="Nitrogenase molybdenum iron protein domain"/>
    <property type="match status" value="2"/>
</dbReference>
<dbReference type="PROSITE" id="PS50983">
    <property type="entry name" value="FE_B12_PBP"/>
    <property type="match status" value="1"/>
</dbReference>
<keyword evidence="4 6" id="KW-0732">Signal</keyword>
<reference evidence="8 9" key="1">
    <citation type="submission" date="2019-03" db="EMBL/GenBank/DDBJ databases">
        <title>Genomic Encyclopedia of Type Strains, Phase IV (KMG-IV): sequencing the most valuable type-strain genomes for metagenomic binning, comparative biology and taxonomic classification.</title>
        <authorList>
            <person name="Goeker M."/>
        </authorList>
    </citation>
    <scope>NUCLEOTIDE SEQUENCE [LARGE SCALE GENOMIC DNA]</scope>
    <source>
        <strain evidence="8 9">DSM 24176</strain>
    </source>
</reference>
<feature type="chain" id="PRO_5039011750" evidence="6">
    <location>
        <begin position="20"/>
        <end position="332"/>
    </location>
</feature>
<evidence type="ECO:0000256" key="4">
    <source>
        <dbReference type="ARBA" id="ARBA00022729"/>
    </source>
</evidence>
<evidence type="ECO:0000313" key="9">
    <source>
        <dbReference type="Proteomes" id="UP000294545"/>
    </source>
</evidence>
<accession>A0A4R1MKQ9</accession>
<proteinExistence type="inferred from homology"/>
<protein>
    <submittedName>
        <fullName evidence="8">Iron complex transport system substrate-binding protein</fullName>
    </submittedName>
</protein>
<comment type="similarity">
    <text evidence="2">Belongs to the bacterial solute-binding protein 8 family.</text>
</comment>
<sequence length="332" mass="36989">MKKLLVFISILALTLGLVACGGSNDEPEVTSNPVEGASSDNESTEDEEPDTRTIEHAMGVSEVPVNPERIVVLNGDGLEAILSVGVTPIGSTQAMGERQWYEHLEDYMDGVTNVGTMTEPDLEAIMQLEPDLILGVKSRQEESYDLLSAIAPTVFTETHTLGGWKEDFKLYVDAINKSEEGAEVLAAWEERASELSAKLEAAGVLDQEVSIVRFTAGQGRFFYNNSYSGSIMKELGFARPENHDVDDLWMESITQERIPEMDSDVMFYFVLDQGDGEAIQFSDEWMSTVLFQNLRAAQNEQVYEVDDAYWNMTYGILSADYVLEDIERLMLD</sequence>
<dbReference type="PANTHER" id="PTHR30532">
    <property type="entry name" value="IRON III DICITRATE-BINDING PERIPLASMIC PROTEIN"/>
    <property type="match status" value="1"/>
</dbReference>
<dbReference type="Pfam" id="PF01497">
    <property type="entry name" value="Peripla_BP_2"/>
    <property type="match status" value="1"/>
</dbReference>
<evidence type="ECO:0000256" key="1">
    <source>
        <dbReference type="ARBA" id="ARBA00004196"/>
    </source>
</evidence>
<feature type="domain" description="Fe/B12 periplasmic-binding" evidence="7">
    <location>
        <begin position="69"/>
        <end position="332"/>
    </location>
</feature>
<feature type="region of interest" description="Disordered" evidence="5">
    <location>
        <begin position="24"/>
        <end position="51"/>
    </location>
</feature>